<dbReference type="PANTHER" id="PTHR24567:SF74">
    <property type="entry name" value="HTH-TYPE TRANSCRIPTIONAL REGULATOR ARCR"/>
    <property type="match status" value="1"/>
</dbReference>
<protein>
    <submittedName>
        <fullName evidence="5">Crp/Fnr family transcriptional regulator</fullName>
    </submittedName>
</protein>
<dbReference type="InterPro" id="IPR018490">
    <property type="entry name" value="cNMP-bd_dom_sf"/>
</dbReference>
<dbReference type="Pfam" id="PF13545">
    <property type="entry name" value="HTH_Crp_2"/>
    <property type="match status" value="1"/>
</dbReference>
<dbReference type="InterPro" id="IPR012318">
    <property type="entry name" value="HTH_CRP"/>
</dbReference>
<reference evidence="5" key="1">
    <citation type="submission" date="2019-07" db="EMBL/GenBank/DDBJ databases">
        <title>Toxilogical consequences of a new and cryptic species of cyanobacteria (Komarekiella delphini-convector) recovered from the epidermis of a bottlenose dolphin and 1500 ft. in the air.</title>
        <authorList>
            <person name="Brown A.O."/>
            <person name="Dvorak P."/>
            <person name="Villanueva C.D."/>
            <person name="Foss A.J."/>
            <person name="Garvey A.D."/>
            <person name="Gibson Q.A."/>
            <person name="Johansen J.R."/>
            <person name="Casamatta D.A."/>
        </authorList>
    </citation>
    <scope>NUCLEOTIDE SEQUENCE</scope>
    <source>
        <strain evidence="5">SJRDD-AB1</strain>
    </source>
</reference>
<evidence type="ECO:0000259" key="4">
    <source>
        <dbReference type="SMART" id="SM00100"/>
    </source>
</evidence>
<dbReference type="InterPro" id="IPR014710">
    <property type="entry name" value="RmlC-like_jellyroll"/>
</dbReference>
<dbReference type="GO" id="GO:0005829">
    <property type="term" value="C:cytosol"/>
    <property type="evidence" value="ECO:0007669"/>
    <property type="project" value="TreeGrafter"/>
</dbReference>
<dbReference type="GO" id="GO:0003677">
    <property type="term" value="F:DNA binding"/>
    <property type="evidence" value="ECO:0007669"/>
    <property type="project" value="UniProtKB-KW"/>
</dbReference>
<proteinExistence type="predicted"/>
<keyword evidence="6" id="KW-1185">Reference proteome</keyword>
<comment type="caution">
    <text evidence="5">The sequence shown here is derived from an EMBL/GenBank/DDBJ whole genome shotgun (WGS) entry which is preliminary data.</text>
</comment>
<dbReference type="InterPro" id="IPR050397">
    <property type="entry name" value="Env_Response_Regulators"/>
</dbReference>
<feature type="domain" description="Cyclic nucleotide-binding" evidence="4">
    <location>
        <begin position="7"/>
        <end position="126"/>
    </location>
</feature>
<dbReference type="InterPro" id="IPR036388">
    <property type="entry name" value="WH-like_DNA-bd_sf"/>
</dbReference>
<keyword evidence="2" id="KW-0238">DNA-binding</keyword>
<dbReference type="SUPFAM" id="SSF46785">
    <property type="entry name" value="Winged helix' DNA-binding domain"/>
    <property type="match status" value="1"/>
</dbReference>
<name>A0AA40SSE8_9NOST</name>
<dbReference type="AlphaFoldDB" id="A0AA40SSE8"/>
<dbReference type="Gene3D" id="2.60.120.10">
    <property type="entry name" value="Jelly Rolls"/>
    <property type="match status" value="1"/>
</dbReference>
<dbReference type="SMART" id="SM00100">
    <property type="entry name" value="cNMP"/>
    <property type="match status" value="1"/>
</dbReference>
<dbReference type="InterPro" id="IPR036390">
    <property type="entry name" value="WH_DNA-bd_sf"/>
</dbReference>
<dbReference type="EMBL" id="VJXY01000001">
    <property type="protein sequence ID" value="MBD6614390.1"/>
    <property type="molecule type" value="Genomic_DNA"/>
</dbReference>
<evidence type="ECO:0000313" key="5">
    <source>
        <dbReference type="EMBL" id="MBD6614390.1"/>
    </source>
</evidence>
<organism evidence="5 6">
    <name type="scientific">Komarekiella delphini-convector SJRDD-AB1</name>
    <dbReference type="NCBI Taxonomy" id="2593771"/>
    <lineage>
        <taxon>Bacteria</taxon>
        <taxon>Bacillati</taxon>
        <taxon>Cyanobacteriota</taxon>
        <taxon>Cyanophyceae</taxon>
        <taxon>Nostocales</taxon>
        <taxon>Nostocaceae</taxon>
        <taxon>Komarekiella</taxon>
        <taxon>Komarekiella delphini-convector</taxon>
    </lineage>
</organism>
<evidence type="ECO:0000256" key="2">
    <source>
        <dbReference type="ARBA" id="ARBA00023125"/>
    </source>
</evidence>
<dbReference type="Gene3D" id="1.10.10.10">
    <property type="entry name" value="Winged helix-like DNA-binding domain superfamily/Winged helix DNA-binding domain"/>
    <property type="match status" value="1"/>
</dbReference>
<sequence length="235" mass="26772">MIMENLLLAVLPCEVYAQLKNNMEQVSLSYGEILNQPGETIKDVYFPLTCLISVTITTNDGITVEAGVVGNREIVGINAFMGGSEATQTTYIVQVPGKAIRMKAESLLHEFDTNKPLRDVMLKYTQAYIAQISQNVACNRLHTIEQRMCRWLLESRDRLNSDELLLSHEFLSHMLGVRRAGVTETANYLQKKGFIQCSRKKIIAIDQQGLEETSCECYRVIKNEYDRLLKFKLER</sequence>
<accession>A0AA40SSE8</accession>
<dbReference type="PANTHER" id="PTHR24567">
    <property type="entry name" value="CRP FAMILY TRANSCRIPTIONAL REGULATORY PROTEIN"/>
    <property type="match status" value="1"/>
</dbReference>
<dbReference type="InterPro" id="IPR000595">
    <property type="entry name" value="cNMP-bd_dom"/>
</dbReference>
<evidence type="ECO:0000256" key="3">
    <source>
        <dbReference type="ARBA" id="ARBA00023163"/>
    </source>
</evidence>
<dbReference type="GO" id="GO:0003700">
    <property type="term" value="F:DNA-binding transcription factor activity"/>
    <property type="evidence" value="ECO:0007669"/>
    <property type="project" value="TreeGrafter"/>
</dbReference>
<dbReference type="Proteomes" id="UP001165986">
    <property type="component" value="Unassembled WGS sequence"/>
</dbReference>
<evidence type="ECO:0000256" key="1">
    <source>
        <dbReference type="ARBA" id="ARBA00023015"/>
    </source>
</evidence>
<keyword evidence="1" id="KW-0805">Transcription regulation</keyword>
<keyword evidence="3" id="KW-0804">Transcription</keyword>
<evidence type="ECO:0000313" key="6">
    <source>
        <dbReference type="Proteomes" id="UP001165986"/>
    </source>
</evidence>
<gene>
    <name evidence="5" type="ORF">FNW02_00495</name>
</gene>
<dbReference type="SUPFAM" id="SSF51206">
    <property type="entry name" value="cAMP-binding domain-like"/>
    <property type="match status" value="1"/>
</dbReference>